<dbReference type="AlphaFoldDB" id="A0A0F9FAI8"/>
<evidence type="ECO:0008006" key="2">
    <source>
        <dbReference type="Google" id="ProtNLM"/>
    </source>
</evidence>
<organism evidence="1">
    <name type="scientific">marine sediment metagenome</name>
    <dbReference type="NCBI Taxonomy" id="412755"/>
    <lineage>
        <taxon>unclassified sequences</taxon>
        <taxon>metagenomes</taxon>
        <taxon>ecological metagenomes</taxon>
    </lineage>
</organism>
<protein>
    <recommendedName>
        <fullName evidence="2">VRR-NUC domain-containing protein</fullName>
    </recommendedName>
</protein>
<dbReference type="GO" id="GO:0003676">
    <property type="term" value="F:nucleic acid binding"/>
    <property type="evidence" value="ECO:0007669"/>
    <property type="project" value="InterPro"/>
</dbReference>
<dbReference type="InterPro" id="IPR011856">
    <property type="entry name" value="tRNA_endonuc-like_dom_sf"/>
</dbReference>
<proteinExistence type="predicted"/>
<dbReference type="Gene3D" id="3.40.1350.10">
    <property type="match status" value="1"/>
</dbReference>
<gene>
    <name evidence="1" type="ORF">LCGC14_2054250</name>
</gene>
<dbReference type="CDD" id="cd01037">
    <property type="entry name" value="PDDEXK_nuclease-like"/>
    <property type="match status" value="1"/>
</dbReference>
<comment type="caution">
    <text evidence="1">The sequence shown here is derived from an EMBL/GenBank/DDBJ whole genome shotgun (WGS) entry which is preliminary data.</text>
</comment>
<name>A0A0F9FAI8_9ZZZZ</name>
<evidence type="ECO:0000313" key="1">
    <source>
        <dbReference type="EMBL" id="KKL75501.1"/>
    </source>
</evidence>
<dbReference type="EMBL" id="LAZR01024333">
    <property type="protein sequence ID" value="KKL75501.1"/>
    <property type="molecule type" value="Genomic_DNA"/>
</dbReference>
<accession>A0A0F9FAI8</accession>
<sequence length="52" mass="5758">MSLTKEGRRAAIEAEDAFAMEGWELHRNGWPDFLCVVDGRTVAVEVKSGNAH</sequence>
<reference evidence="1" key="1">
    <citation type="journal article" date="2015" name="Nature">
        <title>Complex archaea that bridge the gap between prokaryotes and eukaryotes.</title>
        <authorList>
            <person name="Spang A."/>
            <person name="Saw J.H."/>
            <person name="Jorgensen S.L."/>
            <person name="Zaremba-Niedzwiedzka K."/>
            <person name="Martijn J."/>
            <person name="Lind A.E."/>
            <person name="van Eijk R."/>
            <person name="Schleper C."/>
            <person name="Guy L."/>
            <person name="Ettema T.J."/>
        </authorList>
    </citation>
    <scope>NUCLEOTIDE SEQUENCE</scope>
</reference>